<name>A0A8H3ZYI4_9PEZI</name>
<keyword evidence="1" id="KW-0677">Repeat</keyword>
<organism evidence="5 6">
    <name type="scientific">Colletotrichum asianum</name>
    <dbReference type="NCBI Taxonomy" id="702518"/>
    <lineage>
        <taxon>Eukaryota</taxon>
        <taxon>Fungi</taxon>
        <taxon>Dikarya</taxon>
        <taxon>Ascomycota</taxon>
        <taxon>Pezizomycotina</taxon>
        <taxon>Sordariomycetes</taxon>
        <taxon>Hypocreomycetidae</taxon>
        <taxon>Glomerellales</taxon>
        <taxon>Glomerellaceae</taxon>
        <taxon>Colletotrichum</taxon>
        <taxon>Colletotrichum gloeosporioides species complex</taxon>
    </lineage>
</organism>
<dbReference type="PROSITE" id="PS50297">
    <property type="entry name" value="ANK_REP_REGION"/>
    <property type="match status" value="4"/>
</dbReference>
<dbReference type="AlphaFoldDB" id="A0A8H3ZYI4"/>
<feature type="compositionally biased region" description="Acidic residues" evidence="3">
    <location>
        <begin position="1055"/>
        <end position="1064"/>
    </location>
</feature>
<dbReference type="InterPro" id="IPR056884">
    <property type="entry name" value="NPHP3-like_N"/>
</dbReference>
<evidence type="ECO:0000256" key="2">
    <source>
        <dbReference type="PROSITE-ProRule" id="PRU00023"/>
    </source>
</evidence>
<evidence type="ECO:0000256" key="3">
    <source>
        <dbReference type="SAM" id="MobiDB-lite"/>
    </source>
</evidence>
<keyword evidence="6" id="KW-1185">Reference proteome</keyword>
<feature type="repeat" description="ANK" evidence="2">
    <location>
        <begin position="941"/>
        <end position="973"/>
    </location>
</feature>
<dbReference type="Pfam" id="PF12796">
    <property type="entry name" value="Ank_2"/>
    <property type="match status" value="2"/>
</dbReference>
<dbReference type="PROSITE" id="PS50088">
    <property type="entry name" value="ANK_REPEAT"/>
    <property type="match status" value="4"/>
</dbReference>
<dbReference type="Pfam" id="PF24883">
    <property type="entry name" value="NPHP3_N"/>
    <property type="match status" value="1"/>
</dbReference>
<feature type="region of interest" description="Disordered" evidence="3">
    <location>
        <begin position="1035"/>
        <end position="1064"/>
    </location>
</feature>
<feature type="region of interest" description="Disordered" evidence="3">
    <location>
        <begin position="822"/>
        <end position="848"/>
    </location>
</feature>
<dbReference type="InterPro" id="IPR036770">
    <property type="entry name" value="Ankyrin_rpt-contain_sf"/>
</dbReference>
<feature type="compositionally biased region" description="Basic and acidic residues" evidence="3">
    <location>
        <begin position="835"/>
        <end position="848"/>
    </location>
</feature>
<dbReference type="SUPFAM" id="SSF48403">
    <property type="entry name" value="Ankyrin repeat"/>
    <property type="match status" value="2"/>
</dbReference>
<protein>
    <recommendedName>
        <fullName evidence="4">Nephrocystin 3-like N-terminal domain-containing protein</fullName>
    </recommendedName>
</protein>
<accession>A0A8H3ZYI4</accession>
<feature type="domain" description="Nephrocystin 3-like N-terminal" evidence="4">
    <location>
        <begin position="1"/>
        <end position="130"/>
    </location>
</feature>
<feature type="repeat" description="ANK" evidence="2">
    <location>
        <begin position="441"/>
        <end position="473"/>
    </location>
</feature>
<dbReference type="PANTHER" id="PTHR24118:SF99">
    <property type="entry name" value="POTE ANKYRIN DOMAIN FAMILY MEMBER 3C-RELATED"/>
    <property type="match status" value="1"/>
</dbReference>
<dbReference type="Pfam" id="PF00023">
    <property type="entry name" value="Ank"/>
    <property type="match status" value="2"/>
</dbReference>
<dbReference type="OrthoDB" id="626167at2759"/>
<dbReference type="PANTHER" id="PTHR24118">
    <property type="entry name" value="POTE ANKYRIN DOMAIN"/>
    <property type="match status" value="1"/>
</dbReference>
<feature type="region of interest" description="Disordered" evidence="3">
    <location>
        <begin position="1107"/>
        <end position="1155"/>
    </location>
</feature>
<dbReference type="EMBL" id="WOWK01000006">
    <property type="protein sequence ID" value="KAF0330700.1"/>
    <property type="molecule type" value="Genomic_DNA"/>
</dbReference>
<dbReference type="InterPro" id="IPR002110">
    <property type="entry name" value="Ankyrin_rpt"/>
</dbReference>
<dbReference type="SMART" id="SM00248">
    <property type="entry name" value="ANK"/>
    <property type="match status" value="9"/>
</dbReference>
<feature type="repeat" description="ANK" evidence="2">
    <location>
        <begin position="998"/>
        <end position="1026"/>
    </location>
</feature>
<evidence type="ECO:0000313" key="6">
    <source>
        <dbReference type="Proteomes" id="UP000434172"/>
    </source>
</evidence>
<evidence type="ECO:0000256" key="1">
    <source>
        <dbReference type="ARBA" id="ARBA00022737"/>
    </source>
</evidence>
<evidence type="ECO:0000259" key="4">
    <source>
        <dbReference type="Pfam" id="PF24883"/>
    </source>
</evidence>
<reference evidence="5 6" key="1">
    <citation type="submission" date="2019-12" db="EMBL/GenBank/DDBJ databases">
        <title>A genome sequence resource for the geographically widespread anthracnose pathogen Colletotrichum asianum.</title>
        <authorList>
            <person name="Meng Y."/>
        </authorList>
    </citation>
    <scope>NUCLEOTIDE SEQUENCE [LARGE SCALE GENOMIC DNA]</scope>
    <source>
        <strain evidence="5 6">ICMP 18580</strain>
    </source>
</reference>
<dbReference type="Proteomes" id="UP000434172">
    <property type="component" value="Unassembled WGS sequence"/>
</dbReference>
<gene>
    <name evidence="5" type="ORF">GQ607_002104</name>
</gene>
<feature type="compositionally biased region" description="Basic residues" evidence="3">
    <location>
        <begin position="1035"/>
        <end position="1044"/>
    </location>
</feature>
<keyword evidence="2" id="KW-0040">ANK repeat</keyword>
<sequence>MRTLIDTLQTTNEASLMSYFFFKDDDDSLRGYGDALSTVVYQLLSQDHTLVQYARGPHKEHGDGIKHRTEVMWQIIARIAAEAERDVYCIFDAVDECAGEGRERLLADLASLFGNSLPTPSRLKVVISSRPWEEENRLFTELLGSPRISHLVGENAMVQSDIRTVIRLQVKEIAQEKQLDENTEALLLERLIRKNVRTRSFLAIRMAFEMLRSAVRMNREATEEVIDEILAGVPQQLGDQFNNMLNHSPDKEHAWRLLCVILAARRTIKIPEFKVIYALIQRSCSNLGLAKSYDELDLTANDEEFKSMVRARCGLFITFGKNSVYLFHQTAREFLMTTEDMAVAPPFDRLAQNPGSLDANEVASWKGYSTALTPETICFRTYKISFRHARSFGALADWIESSEKAAGFAQELWEAGGFLVPCLCSRLIQAGADVDCKLWNDGKTALQIAATLWEHDLIRILLDFGADPTVCSSNGHTALHWLLHPDKAFKQLNEALRENPKRQPRHRKSRISASVKSLARSASTVTSAIDVLCGNGKTPLMLAVGESPTATRTLLDEGAEPDKRDGNGRTALMHYFLSGFNGRATSTLNYLLQAGSDSLAADSSGRTVLSYWARRVTNKQLSYLYPGTNSYNKAFHALATFGSLSERDVMVRELAKEAMPLVVAVRLGNAQLCWALLEGGANPDKHGVPMKSQLRINGGSVSSDLEDLVWNPVLVALWTKAYVTTAILLAYGANVKFQVPTRKRTKWNRWRVKKSGITPLHLVVGGNDRYTWDGDSKLALSSGGQAEGCAFGAATNPDYPVTHRSAMEFLAKHQMDHWARHRARENAEASSDSEYEIKRAPPSNDSKKAEMVPFDTLFGGEFLPKPHHALNSLLKVITNKNQTADESRAALAEYMLQNGAAVNATSQEGITPLFIAVSQGKLDFVKLLLQHGADPNLASKGGCRPLLIAARNGNEPITEALLTSGADPNVQLDNLPPGECTCVAFVAWSRFSHDACYAPLNSLAIAAERGHIDVVETLLAQGADVNLPIVHHAHGRLPTKRERRRRELDHTPDSSDAESDLDTESWEGRISVGTALTWARGEVRDLLLRHGADVAIEKAPRRCECPTIQKRKQRSGFGRDSDDDYPTDEASGSDTDLPWRRRQSFIRKDSDDDSS</sequence>
<evidence type="ECO:0000313" key="5">
    <source>
        <dbReference type="EMBL" id="KAF0330700.1"/>
    </source>
</evidence>
<comment type="caution">
    <text evidence="5">The sequence shown here is derived from an EMBL/GenBank/DDBJ whole genome shotgun (WGS) entry which is preliminary data.</text>
</comment>
<feature type="repeat" description="ANK" evidence="2">
    <location>
        <begin position="908"/>
        <end position="940"/>
    </location>
</feature>
<proteinExistence type="predicted"/>
<dbReference type="Gene3D" id="1.25.40.20">
    <property type="entry name" value="Ankyrin repeat-containing domain"/>
    <property type="match status" value="5"/>
</dbReference>
<feature type="compositionally biased region" description="Basic and acidic residues" evidence="3">
    <location>
        <begin position="1146"/>
        <end position="1155"/>
    </location>
</feature>